<dbReference type="Proteomes" id="UP000499080">
    <property type="component" value="Unassembled WGS sequence"/>
</dbReference>
<dbReference type="AlphaFoldDB" id="A0A4Y2CUU2"/>
<organism evidence="1 2">
    <name type="scientific">Araneus ventricosus</name>
    <name type="common">Orbweaver spider</name>
    <name type="synonym">Epeira ventricosa</name>
    <dbReference type="NCBI Taxonomy" id="182803"/>
    <lineage>
        <taxon>Eukaryota</taxon>
        <taxon>Metazoa</taxon>
        <taxon>Ecdysozoa</taxon>
        <taxon>Arthropoda</taxon>
        <taxon>Chelicerata</taxon>
        <taxon>Arachnida</taxon>
        <taxon>Araneae</taxon>
        <taxon>Araneomorphae</taxon>
        <taxon>Entelegynae</taxon>
        <taxon>Araneoidea</taxon>
        <taxon>Araneidae</taxon>
        <taxon>Araneus</taxon>
    </lineage>
</organism>
<comment type="caution">
    <text evidence="1">The sequence shown here is derived from an EMBL/GenBank/DDBJ whole genome shotgun (WGS) entry which is preliminary data.</text>
</comment>
<dbReference type="EMBL" id="BGPR01000242">
    <property type="protein sequence ID" value="GBM07448.1"/>
    <property type="molecule type" value="Genomic_DNA"/>
</dbReference>
<proteinExistence type="predicted"/>
<evidence type="ECO:0000313" key="1">
    <source>
        <dbReference type="EMBL" id="GBM07448.1"/>
    </source>
</evidence>
<name>A0A4Y2CUU2_ARAVE</name>
<reference evidence="1 2" key="1">
    <citation type="journal article" date="2019" name="Sci. Rep.">
        <title>Orb-weaving spider Araneus ventricosus genome elucidates the spidroin gene catalogue.</title>
        <authorList>
            <person name="Kono N."/>
            <person name="Nakamura H."/>
            <person name="Ohtoshi R."/>
            <person name="Moran D.A.P."/>
            <person name="Shinohara A."/>
            <person name="Yoshida Y."/>
            <person name="Fujiwara M."/>
            <person name="Mori M."/>
            <person name="Tomita M."/>
            <person name="Arakawa K."/>
        </authorList>
    </citation>
    <scope>NUCLEOTIDE SEQUENCE [LARGE SCALE GENOMIC DNA]</scope>
</reference>
<keyword evidence="2" id="KW-1185">Reference proteome</keyword>
<gene>
    <name evidence="1" type="ORF">AVEN_26509_1</name>
</gene>
<sequence length="134" mass="15039">MMFFRGNDQDDNFRGKHGHGDLEAIYASGPESYGVEIPLKICHVSGPFGCCKVSNILPWCGHEKKKHLQSSGIFVEGTARQTMFVNLYLFPHHPRPEKRAEASLGMHMKRRCCKDSSRKFLLSKMSASRAVALG</sequence>
<protein>
    <submittedName>
        <fullName evidence="1">Uncharacterized protein</fullName>
    </submittedName>
</protein>
<accession>A0A4Y2CUU2</accession>
<evidence type="ECO:0000313" key="2">
    <source>
        <dbReference type="Proteomes" id="UP000499080"/>
    </source>
</evidence>